<keyword evidence="6" id="KW-1185">Reference proteome</keyword>
<feature type="domain" description="CENP-V/GFA" evidence="4">
    <location>
        <begin position="24"/>
        <end position="148"/>
    </location>
</feature>
<comment type="caution">
    <text evidence="5">The sequence shown here is derived from an EMBL/GenBank/DDBJ whole genome shotgun (WGS) entry which is preliminary data.</text>
</comment>
<dbReference type="InterPro" id="IPR052355">
    <property type="entry name" value="CENP-V-like"/>
</dbReference>
<evidence type="ECO:0000256" key="2">
    <source>
        <dbReference type="ARBA" id="ARBA00022723"/>
    </source>
</evidence>
<dbReference type="GO" id="GO:0016846">
    <property type="term" value="F:carbon-sulfur lyase activity"/>
    <property type="evidence" value="ECO:0007669"/>
    <property type="project" value="InterPro"/>
</dbReference>
<evidence type="ECO:0000259" key="4">
    <source>
        <dbReference type="PROSITE" id="PS51891"/>
    </source>
</evidence>
<proteinExistence type="inferred from homology"/>
<name>A0AAN6MX12_9PEZI</name>
<evidence type="ECO:0000313" key="5">
    <source>
        <dbReference type="EMBL" id="KAK3935065.1"/>
    </source>
</evidence>
<dbReference type="EMBL" id="MU853944">
    <property type="protein sequence ID" value="KAK3935065.1"/>
    <property type="molecule type" value="Genomic_DNA"/>
</dbReference>
<dbReference type="Proteomes" id="UP001303473">
    <property type="component" value="Unassembled WGS sequence"/>
</dbReference>
<dbReference type="Gene3D" id="2.170.150.70">
    <property type="match status" value="1"/>
</dbReference>
<dbReference type="AlphaFoldDB" id="A0AAN6MX12"/>
<evidence type="ECO:0000256" key="3">
    <source>
        <dbReference type="ARBA" id="ARBA00022833"/>
    </source>
</evidence>
<comment type="similarity">
    <text evidence="1">Belongs to the Gfa family.</text>
</comment>
<keyword evidence="2" id="KW-0479">Metal-binding</keyword>
<organism evidence="5 6">
    <name type="scientific">Diplogelasinospora grovesii</name>
    <dbReference type="NCBI Taxonomy" id="303347"/>
    <lineage>
        <taxon>Eukaryota</taxon>
        <taxon>Fungi</taxon>
        <taxon>Dikarya</taxon>
        <taxon>Ascomycota</taxon>
        <taxon>Pezizomycotina</taxon>
        <taxon>Sordariomycetes</taxon>
        <taxon>Sordariomycetidae</taxon>
        <taxon>Sordariales</taxon>
        <taxon>Diplogelasinosporaceae</taxon>
        <taxon>Diplogelasinospora</taxon>
    </lineage>
</organism>
<keyword evidence="3" id="KW-0862">Zinc</keyword>
<dbReference type="PANTHER" id="PTHR28620:SF1">
    <property type="entry name" value="CENP-V_GFA DOMAIN-CONTAINING PROTEIN"/>
    <property type="match status" value="1"/>
</dbReference>
<dbReference type="InterPro" id="IPR011057">
    <property type="entry name" value="Mss4-like_sf"/>
</dbReference>
<reference evidence="6" key="1">
    <citation type="journal article" date="2023" name="Mol. Phylogenet. Evol.">
        <title>Genome-scale phylogeny and comparative genomics of the fungal order Sordariales.</title>
        <authorList>
            <person name="Hensen N."/>
            <person name="Bonometti L."/>
            <person name="Westerberg I."/>
            <person name="Brannstrom I.O."/>
            <person name="Guillou S."/>
            <person name="Cros-Aarteil S."/>
            <person name="Calhoun S."/>
            <person name="Haridas S."/>
            <person name="Kuo A."/>
            <person name="Mondo S."/>
            <person name="Pangilinan J."/>
            <person name="Riley R."/>
            <person name="LaButti K."/>
            <person name="Andreopoulos B."/>
            <person name="Lipzen A."/>
            <person name="Chen C."/>
            <person name="Yan M."/>
            <person name="Daum C."/>
            <person name="Ng V."/>
            <person name="Clum A."/>
            <person name="Steindorff A."/>
            <person name="Ohm R.A."/>
            <person name="Martin F."/>
            <person name="Silar P."/>
            <person name="Natvig D.O."/>
            <person name="Lalanne C."/>
            <person name="Gautier V."/>
            <person name="Ament-Velasquez S.L."/>
            <person name="Kruys A."/>
            <person name="Hutchinson M.I."/>
            <person name="Powell A.J."/>
            <person name="Barry K."/>
            <person name="Miller A.N."/>
            <person name="Grigoriev I.V."/>
            <person name="Debuchy R."/>
            <person name="Gladieux P."/>
            <person name="Hiltunen Thoren M."/>
            <person name="Johannesson H."/>
        </authorList>
    </citation>
    <scope>NUCLEOTIDE SEQUENCE [LARGE SCALE GENOMIC DNA]</scope>
    <source>
        <strain evidence="6">CBS 340.73</strain>
    </source>
</reference>
<sequence>MSSEPSTSTTPVNNASPGPARKPYTGSCHCGAVRYIVYLTLPLQQLNLSDPPSATDPPQVVYRCNCTTCQKTGVLHLRLRSAPDDFALLAPLGPLSELADYSCFAGDLHWLFCRACGVRCFTFMGRGEIVEGVLPGYNTTPAKHPDREHDSDVNRGNEGVMKYWHPVKEGWSEKRSAGSYLSVNALTLDAGQPGIDLPGWTEKKLVMYIDCLEAGDGKKGERTYERPFPGGCY</sequence>
<protein>
    <recommendedName>
        <fullName evidence="4">CENP-V/GFA domain-containing protein</fullName>
    </recommendedName>
</protein>
<gene>
    <name evidence="5" type="ORF">QBC46DRAFT_398415</name>
</gene>
<dbReference type="PANTHER" id="PTHR28620">
    <property type="entry name" value="CENTROMERE PROTEIN V"/>
    <property type="match status" value="1"/>
</dbReference>
<dbReference type="InterPro" id="IPR006913">
    <property type="entry name" value="CENP-V/GFA"/>
</dbReference>
<dbReference type="SUPFAM" id="SSF51316">
    <property type="entry name" value="Mss4-like"/>
    <property type="match status" value="1"/>
</dbReference>
<evidence type="ECO:0000256" key="1">
    <source>
        <dbReference type="ARBA" id="ARBA00005495"/>
    </source>
</evidence>
<evidence type="ECO:0000313" key="6">
    <source>
        <dbReference type="Proteomes" id="UP001303473"/>
    </source>
</evidence>
<accession>A0AAN6MX12</accession>
<dbReference type="PROSITE" id="PS51891">
    <property type="entry name" value="CENP_V_GFA"/>
    <property type="match status" value="1"/>
</dbReference>
<dbReference type="GO" id="GO:0046872">
    <property type="term" value="F:metal ion binding"/>
    <property type="evidence" value="ECO:0007669"/>
    <property type="project" value="UniProtKB-KW"/>
</dbReference>